<evidence type="ECO:0000313" key="1">
    <source>
        <dbReference type="EMBL" id="SVE51040.1"/>
    </source>
</evidence>
<feature type="non-terminal residue" evidence="1">
    <location>
        <position position="1"/>
    </location>
</feature>
<organism evidence="1">
    <name type="scientific">marine metagenome</name>
    <dbReference type="NCBI Taxonomy" id="408172"/>
    <lineage>
        <taxon>unclassified sequences</taxon>
        <taxon>metagenomes</taxon>
        <taxon>ecological metagenomes</taxon>
    </lineage>
</organism>
<protein>
    <submittedName>
        <fullName evidence="1">Uncharacterized protein</fullName>
    </submittedName>
</protein>
<dbReference type="EMBL" id="UINC01222310">
    <property type="protein sequence ID" value="SVE51040.1"/>
    <property type="molecule type" value="Genomic_DNA"/>
</dbReference>
<name>A0A383E3M5_9ZZZZ</name>
<proteinExistence type="predicted"/>
<accession>A0A383E3M5</accession>
<reference evidence="1" key="1">
    <citation type="submission" date="2018-05" db="EMBL/GenBank/DDBJ databases">
        <authorList>
            <person name="Lanie J.A."/>
            <person name="Ng W.-L."/>
            <person name="Kazmierczak K.M."/>
            <person name="Andrzejewski T.M."/>
            <person name="Davidsen T.M."/>
            <person name="Wayne K.J."/>
            <person name="Tettelin H."/>
            <person name="Glass J.I."/>
            <person name="Rusch D."/>
            <person name="Podicherti R."/>
            <person name="Tsui H.-C.T."/>
            <person name="Winkler M.E."/>
        </authorList>
    </citation>
    <scope>NUCLEOTIDE SEQUENCE</scope>
</reference>
<dbReference type="AlphaFoldDB" id="A0A383E3M5"/>
<sequence length="36" mass="3797">VLASLQAMLVPMGAKNFGFQPEFLAIFGNLDVAEAS</sequence>
<gene>
    <name evidence="1" type="ORF">METZ01_LOCUS503894</name>
</gene>